<sequence length="360" mass="40543">MASAIQRHSLPPLAPPMTPTQQFYMPSQPPVNTNFSILAIAIIGILATAFLLVGYYVFVIKCCLNWHHFSRRFQAFRGFSDHHIHHSEHLMVFAPAPSHGLEESVIQSIPLYLYKRGDGFLSLDESHDCAVCLTEFRDGERLRILPKCIHAFHIDCIDTWLQTHSNCPLCRCIISNPSVSVTIRNETQNPEPINFQNNENGSTETVTDQTQNHQSFRDGNEASNSGESSILQAHHTPSPRKLESRLGMRILPRKPTSSRAKVHRLSSLGDECIDVRELDNGFDVQPIRRSFSMDSSADRQLYITVSEILAQNPQFHEISRSNGECGSSSSGRVRRSFFSFGHGRGSRSSILPIEVERNFS</sequence>
<dbReference type="GO" id="GO:0016567">
    <property type="term" value="P:protein ubiquitination"/>
    <property type="evidence" value="ECO:0007669"/>
    <property type="project" value="InterPro"/>
</dbReference>
<dbReference type="CDD" id="cd16461">
    <property type="entry name" value="RING-H2_EL5-like"/>
    <property type="match status" value="1"/>
</dbReference>
<evidence type="ECO:0000256" key="2">
    <source>
        <dbReference type="ARBA" id="ARBA00004167"/>
    </source>
</evidence>
<keyword evidence="12 15" id="KW-0472">Membrane</keyword>
<feature type="transmembrane region" description="Helical" evidence="15">
    <location>
        <begin position="35"/>
        <end position="58"/>
    </location>
</feature>
<keyword evidence="7" id="KW-0479">Metal-binding</keyword>
<dbReference type="GO" id="GO:0016020">
    <property type="term" value="C:membrane"/>
    <property type="evidence" value="ECO:0007669"/>
    <property type="project" value="UniProtKB-SubCell"/>
</dbReference>
<comment type="subcellular location">
    <subcellularLocation>
        <location evidence="2">Membrane</location>
        <topology evidence="2">Single-pass membrane protein</topology>
    </subcellularLocation>
</comment>
<evidence type="ECO:0000256" key="14">
    <source>
        <dbReference type="SAM" id="MobiDB-lite"/>
    </source>
</evidence>
<accession>W1NIA4</accession>
<feature type="region of interest" description="Disordered" evidence="14">
    <location>
        <begin position="189"/>
        <end position="246"/>
    </location>
</feature>
<proteinExistence type="predicted"/>
<comment type="catalytic activity">
    <reaction evidence="1">
        <text>S-ubiquitinyl-[E2 ubiquitin-conjugating enzyme]-L-cysteine + [acceptor protein]-L-lysine = [E2 ubiquitin-conjugating enzyme]-L-cysteine + N(6)-ubiquitinyl-[acceptor protein]-L-lysine.</text>
        <dbReference type="EC" id="2.3.2.27"/>
    </reaction>
</comment>
<evidence type="ECO:0000256" key="6">
    <source>
        <dbReference type="ARBA" id="ARBA00022692"/>
    </source>
</evidence>
<dbReference type="InterPro" id="IPR001841">
    <property type="entry name" value="Znf_RING"/>
</dbReference>
<organism evidence="17 18">
    <name type="scientific">Amborella trichopoda</name>
    <dbReference type="NCBI Taxonomy" id="13333"/>
    <lineage>
        <taxon>Eukaryota</taxon>
        <taxon>Viridiplantae</taxon>
        <taxon>Streptophyta</taxon>
        <taxon>Embryophyta</taxon>
        <taxon>Tracheophyta</taxon>
        <taxon>Spermatophyta</taxon>
        <taxon>Magnoliopsida</taxon>
        <taxon>Amborellales</taxon>
        <taxon>Amborellaceae</taxon>
        <taxon>Amborella</taxon>
    </lineage>
</organism>
<reference evidence="18" key="1">
    <citation type="journal article" date="2013" name="Science">
        <title>The Amborella genome and the evolution of flowering plants.</title>
        <authorList>
            <consortium name="Amborella Genome Project"/>
        </authorList>
    </citation>
    <scope>NUCLEOTIDE SEQUENCE [LARGE SCALE GENOMIC DNA]</scope>
</reference>
<dbReference type="PANTHER" id="PTHR46913">
    <property type="entry name" value="RING-H2 FINGER PROTEIN ATL16"/>
    <property type="match status" value="1"/>
</dbReference>
<dbReference type="InterPro" id="IPR044600">
    <property type="entry name" value="ATL1/ATL16-like"/>
</dbReference>
<dbReference type="Gramene" id="ERM94915">
    <property type="protein sequence ID" value="ERM94915"/>
    <property type="gene ID" value="AMTR_s00009p00172890"/>
</dbReference>
<evidence type="ECO:0000256" key="1">
    <source>
        <dbReference type="ARBA" id="ARBA00000900"/>
    </source>
</evidence>
<evidence type="ECO:0000256" key="10">
    <source>
        <dbReference type="ARBA" id="ARBA00022833"/>
    </source>
</evidence>
<keyword evidence="9" id="KW-0833">Ubl conjugation pathway</keyword>
<evidence type="ECO:0000256" key="9">
    <source>
        <dbReference type="ARBA" id="ARBA00022786"/>
    </source>
</evidence>
<evidence type="ECO:0000256" key="8">
    <source>
        <dbReference type="ARBA" id="ARBA00022771"/>
    </source>
</evidence>
<name>W1NIA4_AMBTC</name>
<dbReference type="SMART" id="SM00184">
    <property type="entry name" value="RING"/>
    <property type="match status" value="1"/>
</dbReference>
<dbReference type="Proteomes" id="UP000017836">
    <property type="component" value="Unassembled WGS sequence"/>
</dbReference>
<feature type="domain" description="RING-type" evidence="16">
    <location>
        <begin position="129"/>
        <end position="171"/>
    </location>
</feature>
<dbReference type="HOGENOM" id="CLU_040108_1_0_1"/>
<keyword evidence="18" id="KW-1185">Reference proteome</keyword>
<dbReference type="Pfam" id="PF13639">
    <property type="entry name" value="zf-RING_2"/>
    <property type="match status" value="1"/>
</dbReference>
<dbReference type="AlphaFoldDB" id="W1NIA4"/>
<evidence type="ECO:0000256" key="4">
    <source>
        <dbReference type="ARBA" id="ARBA00012483"/>
    </source>
</evidence>
<dbReference type="GO" id="GO:0008270">
    <property type="term" value="F:zinc ion binding"/>
    <property type="evidence" value="ECO:0007669"/>
    <property type="project" value="UniProtKB-KW"/>
</dbReference>
<keyword evidence="5" id="KW-0808">Transferase</keyword>
<evidence type="ECO:0000256" key="3">
    <source>
        <dbReference type="ARBA" id="ARBA00004906"/>
    </source>
</evidence>
<comment type="pathway">
    <text evidence="3">Protein modification; protein ubiquitination.</text>
</comment>
<dbReference type="FunFam" id="3.30.40.10:FF:000187">
    <property type="entry name" value="E3 ubiquitin-protein ligase ATL6"/>
    <property type="match status" value="1"/>
</dbReference>
<dbReference type="PROSITE" id="PS50089">
    <property type="entry name" value="ZF_RING_2"/>
    <property type="match status" value="1"/>
</dbReference>
<evidence type="ECO:0000256" key="13">
    <source>
        <dbReference type="PROSITE-ProRule" id="PRU00175"/>
    </source>
</evidence>
<evidence type="ECO:0000256" key="5">
    <source>
        <dbReference type="ARBA" id="ARBA00022679"/>
    </source>
</evidence>
<feature type="compositionally biased region" description="Polar residues" evidence="14">
    <location>
        <begin position="189"/>
        <end position="214"/>
    </location>
</feature>
<dbReference type="Gene3D" id="3.30.40.10">
    <property type="entry name" value="Zinc/RING finger domain, C3HC4 (zinc finger)"/>
    <property type="match status" value="1"/>
</dbReference>
<feature type="compositionally biased region" description="Polar residues" evidence="14">
    <location>
        <begin position="221"/>
        <end position="231"/>
    </location>
</feature>
<dbReference type="EC" id="2.3.2.27" evidence="4"/>
<gene>
    <name evidence="17" type="ORF">AMTR_s00009p00172890</name>
</gene>
<dbReference type="OMA" id="TTCECAV"/>
<evidence type="ECO:0000259" key="16">
    <source>
        <dbReference type="PROSITE" id="PS50089"/>
    </source>
</evidence>
<evidence type="ECO:0000256" key="12">
    <source>
        <dbReference type="ARBA" id="ARBA00023136"/>
    </source>
</evidence>
<evidence type="ECO:0000256" key="15">
    <source>
        <dbReference type="SAM" id="Phobius"/>
    </source>
</evidence>
<dbReference type="GO" id="GO:0061630">
    <property type="term" value="F:ubiquitin protein ligase activity"/>
    <property type="evidence" value="ECO:0007669"/>
    <property type="project" value="UniProtKB-EC"/>
</dbReference>
<dbReference type="InterPro" id="IPR013083">
    <property type="entry name" value="Znf_RING/FYVE/PHD"/>
</dbReference>
<keyword evidence="11 15" id="KW-1133">Transmembrane helix</keyword>
<dbReference type="EMBL" id="KI397501">
    <property type="protein sequence ID" value="ERM94915.1"/>
    <property type="molecule type" value="Genomic_DNA"/>
</dbReference>
<evidence type="ECO:0000313" key="17">
    <source>
        <dbReference type="EMBL" id="ERM94915.1"/>
    </source>
</evidence>
<keyword evidence="6 15" id="KW-0812">Transmembrane</keyword>
<dbReference type="eggNOG" id="KOG0800">
    <property type="taxonomic scope" value="Eukaryota"/>
</dbReference>
<protein>
    <recommendedName>
        <fullName evidence="4">RING-type E3 ubiquitin transferase</fullName>
        <ecNumber evidence="4">2.3.2.27</ecNumber>
    </recommendedName>
</protein>
<dbReference type="SUPFAM" id="SSF57850">
    <property type="entry name" value="RING/U-box"/>
    <property type="match status" value="1"/>
</dbReference>
<evidence type="ECO:0000256" key="11">
    <source>
        <dbReference type="ARBA" id="ARBA00022989"/>
    </source>
</evidence>
<evidence type="ECO:0000313" key="18">
    <source>
        <dbReference type="Proteomes" id="UP000017836"/>
    </source>
</evidence>
<keyword evidence="10" id="KW-0862">Zinc</keyword>
<evidence type="ECO:0000256" key="7">
    <source>
        <dbReference type="ARBA" id="ARBA00022723"/>
    </source>
</evidence>
<keyword evidence="8 13" id="KW-0863">Zinc-finger</keyword>
<dbReference type="PANTHER" id="PTHR46913:SF1">
    <property type="entry name" value="RING-H2 FINGER PROTEIN ATL16"/>
    <property type="match status" value="1"/>
</dbReference>